<organism evidence="2 3">
    <name type="scientific">Steinernema glaseri</name>
    <dbReference type="NCBI Taxonomy" id="37863"/>
    <lineage>
        <taxon>Eukaryota</taxon>
        <taxon>Metazoa</taxon>
        <taxon>Ecdysozoa</taxon>
        <taxon>Nematoda</taxon>
        <taxon>Chromadorea</taxon>
        <taxon>Rhabditida</taxon>
        <taxon>Tylenchina</taxon>
        <taxon>Panagrolaimomorpha</taxon>
        <taxon>Strongyloidoidea</taxon>
        <taxon>Steinernematidae</taxon>
        <taxon>Steinernema</taxon>
    </lineage>
</organism>
<protein>
    <submittedName>
        <fullName evidence="3">Uncharacterized protein</fullName>
    </submittedName>
</protein>
<evidence type="ECO:0000313" key="2">
    <source>
        <dbReference type="Proteomes" id="UP000095287"/>
    </source>
</evidence>
<feature type="compositionally biased region" description="Polar residues" evidence="1">
    <location>
        <begin position="50"/>
        <end position="65"/>
    </location>
</feature>
<dbReference type="Proteomes" id="UP000095287">
    <property type="component" value="Unplaced"/>
</dbReference>
<evidence type="ECO:0000256" key="1">
    <source>
        <dbReference type="SAM" id="MobiDB-lite"/>
    </source>
</evidence>
<sequence length="223" mass="24511">MERFQSGSLELDNSSLDACRAAMLAAGDRKQVRFAAPEDRPPPSRGRDVPSSSNGAPRGLTTSRSFPFEGSALVDHTVTMDSAIEDFLRRSNSISVTDQTPLLDVSKCQVRRMSLKEFTGLEESPERREAAAAVASALAMGFAQRQRVVTNSGHNSPSLIQKCSSRRRSSSGTDYSCHMPEVLDELQEDVVNEVEESPVDSALDYDAIERSLGFPTNWPQYKH</sequence>
<proteinExistence type="predicted"/>
<evidence type="ECO:0000313" key="3">
    <source>
        <dbReference type="WBParaSite" id="L893_g15449.t1"/>
    </source>
</evidence>
<dbReference type="WBParaSite" id="L893_g15449.t1">
    <property type="protein sequence ID" value="L893_g15449.t1"/>
    <property type="gene ID" value="L893_g15449"/>
</dbReference>
<feature type="region of interest" description="Disordered" evidence="1">
    <location>
        <begin position="30"/>
        <end position="67"/>
    </location>
</feature>
<name>A0A1I7YEE2_9BILA</name>
<keyword evidence="2" id="KW-1185">Reference proteome</keyword>
<feature type="region of interest" description="Disordered" evidence="1">
    <location>
        <begin position="149"/>
        <end position="177"/>
    </location>
</feature>
<accession>A0A1I7YEE2</accession>
<feature type="compositionally biased region" description="Polar residues" evidence="1">
    <location>
        <begin position="149"/>
        <end position="163"/>
    </location>
</feature>
<dbReference type="AlphaFoldDB" id="A0A1I7YEE2"/>
<feature type="compositionally biased region" description="Basic and acidic residues" evidence="1">
    <location>
        <begin position="30"/>
        <end position="48"/>
    </location>
</feature>
<reference evidence="3" key="1">
    <citation type="submission" date="2016-11" db="UniProtKB">
        <authorList>
            <consortium name="WormBaseParasite"/>
        </authorList>
    </citation>
    <scope>IDENTIFICATION</scope>
</reference>